<feature type="compositionally biased region" description="Basic and acidic residues" evidence="2">
    <location>
        <begin position="881"/>
        <end position="895"/>
    </location>
</feature>
<dbReference type="AlphaFoldDB" id="A0ABD0K8J0"/>
<organism evidence="3 4">
    <name type="scientific">Batillaria attramentaria</name>
    <dbReference type="NCBI Taxonomy" id="370345"/>
    <lineage>
        <taxon>Eukaryota</taxon>
        <taxon>Metazoa</taxon>
        <taxon>Spiralia</taxon>
        <taxon>Lophotrochozoa</taxon>
        <taxon>Mollusca</taxon>
        <taxon>Gastropoda</taxon>
        <taxon>Caenogastropoda</taxon>
        <taxon>Sorbeoconcha</taxon>
        <taxon>Cerithioidea</taxon>
        <taxon>Batillariidae</taxon>
        <taxon>Batillaria</taxon>
    </lineage>
</organism>
<feature type="compositionally biased region" description="Basic and acidic residues" evidence="2">
    <location>
        <begin position="680"/>
        <end position="697"/>
    </location>
</feature>
<dbReference type="Gene3D" id="1.10.10.60">
    <property type="entry name" value="Homeodomain-like"/>
    <property type="match status" value="1"/>
</dbReference>
<dbReference type="SUPFAM" id="SSF46689">
    <property type="entry name" value="Homeodomain-like"/>
    <property type="match status" value="1"/>
</dbReference>
<feature type="region of interest" description="Disordered" evidence="2">
    <location>
        <begin position="838"/>
        <end position="1055"/>
    </location>
</feature>
<feature type="compositionally biased region" description="Basic and acidic residues" evidence="2">
    <location>
        <begin position="704"/>
        <end position="713"/>
    </location>
</feature>
<evidence type="ECO:0008006" key="5">
    <source>
        <dbReference type="Google" id="ProtNLM"/>
    </source>
</evidence>
<reference evidence="3 4" key="1">
    <citation type="journal article" date="2023" name="Sci. Data">
        <title>Genome assembly of the Korean intertidal mud-creeper Batillaria attramentaria.</title>
        <authorList>
            <person name="Patra A.K."/>
            <person name="Ho P.T."/>
            <person name="Jun S."/>
            <person name="Lee S.J."/>
            <person name="Kim Y."/>
            <person name="Won Y.J."/>
        </authorList>
    </citation>
    <scope>NUCLEOTIDE SEQUENCE [LARGE SCALE GENOMIC DNA]</scope>
    <source>
        <strain evidence="3">Wonlab-2016</strain>
    </source>
</reference>
<feature type="region of interest" description="Disordered" evidence="2">
    <location>
        <begin position="463"/>
        <end position="511"/>
    </location>
</feature>
<accession>A0ABD0K8J0</accession>
<feature type="region of interest" description="Disordered" evidence="2">
    <location>
        <begin position="158"/>
        <end position="217"/>
    </location>
</feature>
<proteinExistence type="predicted"/>
<feature type="compositionally biased region" description="Polar residues" evidence="2">
    <location>
        <begin position="662"/>
        <end position="679"/>
    </location>
</feature>
<feature type="compositionally biased region" description="Basic and acidic residues" evidence="2">
    <location>
        <begin position="903"/>
        <end position="917"/>
    </location>
</feature>
<feature type="compositionally biased region" description="Basic and acidic residues" evidence="2">
    <location>
        <begin position="925"/>
        <end position="937"/>
    </location>
</feature>
<feature type="compositionally biased region" description="Polar residues" evidence="2">
    <location>
        <begin position="558"/>
        <end position="567"/>
    </location>
</feature>
<dbReference type="InterPro" id="IPR009057">
    <property type="entry name" value="Homeodomain-like_sf"/>
</dbReference>
<sequence length="1130" mass="125369">LVHQAETDRAAMGVDTHDDQSPTYRQADPDMTEVNHNSQTDNVRGNTSSQGVKDANHNTQIDSEKGNTLSQMGGVGRTSRWREKRGNGNLSYQRETSSTSSTMEMKTSVSRDRPSDNVHIGVVEVEVTGPNTTLSHPPGQTTQDVPRLCQAEETPSVHYLPSTWTPDERVVPSARPSVTSSTQTEPGWSYQPQQEEISPPNSPSNTNRHRGHVASQEDSNAIVSLQVSIASAEHELLKLKQMMLNCENTKDETEKLIYRCLASLEADTLDSYERMQSEETLNNVTLTLDLLNEGQRDATHRKELLERELEEWKVELEKLKAAASHPDTDAGRQVGNENTHPSTQRQENVEVEKHSANRKQDTCQSADTKDVSTLDTFVCDQEKVAANALTEMSSGSGYECGEFGDNLPVQYEVMMVDQAAILESIRLSQESTQARSCDENNAGHNVEAQQQVHVKYIDTASRHKDQKPVFHSGTKYTRDERQASSRQVIQRPPPDDHAYTNQSPTVPDTTWDRPIRHYELVSQTNADQHPVYKPVYYTKKPVHTTTQRMLAMDLTVPRHNNTSNLTDFYSEKRSPSGETDREKDVSLEDDDVSASTPSHPRQGLKRQASRDSGTNPDTCLPSKRQAAECSTDVSFYCHEVGSPEPMGDDTDAVSSHYKRTISWKTNGSRETSEPRTANSGEHDDGDNRHVNDKDKVTSDSQSEQESKGVHQAEFKVPLSPAPLPIKSRKEKRHDLQTNSAIITPPGEAGKRHQKDLSHESILKLLLQDDRACELYRNHERASNKQRSLGVVEDDQRRTHGPASSPGESGGVRRQCVREHEAGQQTCIDSGLHVHVADHQQDRPNKTRSLCGNGEKVTNGHNHVRQDNDTDSKGENGNGGHSETHVRQDKDTDSKGENGNGGHSETHVRQDNDTDSKGENGNVGHSETHVRQDNDTGSKGENGNGGLTPPRDDENDGRMLGDSSSKRAVPSASTVRNGTTSEKGLNGQTTHPQDSEWNSESTHPVTVIAPQEGKTSPCEKKSSRGDSESAETSREPSCRDSSAARRASNDDGNSKDQVELTCHQWSYLTVCFHDNKFPSYEQIAAIAHDCDLDVDVVVHWYVERLAALKTLEAQKYILSIIAKAKQAEIRL</sequence>
<keyword evidence="1" id="KW-0175">Coiled coil</keyword>
<feature type="compositionally biased region" description="Basic and acidic residues" evidence="2">
    <location>
        <begin position="347"/>
        <end position="366"/>
    </location>
</feature>
<evidence type="ECO:0000313" key="4">
    <source>
        <dbReference type="Proteomes" id="UP001519460"/>
    </source>
</evidence>
<dbReference type="Proteomes" id="UP001519460">
    <property type="component" value="Unassembled WGS sequence"/>
</dbReference>
<feature type="non-terminal residue" evidence="3">
    <location>
        <position position="1"/>
    </location>
</feature>
<protein>
    <recommendedName>
        <fullName evidence="5">Homeobox domain-containing protein</fullName>
    </recommendedName>
</protein>
<keyword evidence="4" id="KW-1185">Reference proteome</keyword>
<feature type="compositionally biased region" description="Basic and acidic residues" evidence="2">
    <location>
        <begin position="949"/>
        <end position="958"/>
    </location>
</feature>
<feature type="compositionally biased region" description="Basic and acidic residues" evidence="2">
    <location>
        <begin position="863"/>
        <end position="873"/>
    </location>
</feature>
<gene>
    <name evidence="3" type="ORF">BaRGS_00025360</name>
</gene>
<feature type="compositionally biased region" description="Polar residues" evidence="2">
    <location>
        <begin position="499"/>
        <end position="508"/>
    </location>
</feature>
<feature type="compositionally biased region" description="Low complexity" evidence="2">
    <location>
        <begin position="95"/>
        <end position="108"/>
    </location>
</feature>
<feature type="compositionally biased region" description="Basic and acidic residues" evidence="2">
    <location>
        <begin position="1"/>
        <end position="20"/>
    </location>
</feature>
<dbReference type="EMBL" id="JACVVK020000227">
    <property type="protein sequence ID" value="KAK7483420.1"/>
    <property type="molecule type" value="Genomic_DNA"/>
</dbReference>
<feature type="compositionally biased region" description="Polar residues" evidence="2">
    <location>
        <begin position="335"/>
        <end position="346"/>
    </location>
</feature>
<feature type="region of interest" description="Disordered" evidence="2">
    <location>
        <begin position="554"/>
        <end position="624"/>
    </location>
</feature>
<feature type="compositionally biased region" description="Polar residues" evidence="2">
    <location>
        <begin position="34"/>
        <end position="71"/>
    </location>
</feature>
<name>A0ABD0K8J0_9CAEN</name>
<feature type="region of interest" description="Disordered" evidence="2">
    <location>
        <begin position="1"/>
        <end position="114"/>
    </location>
</feature>
<evidence type="ECO:0000256" key="2">
    <source>
        <dbReference type="SAM" id="MobiDB-lite"/>
    </source>
</evidence>
<feature type="coiled-coil region" evidence="1">
    <location>
        <begin position="295"/>
        <end position="322"/>
    </location>
</feature>
<comment type="caution">
    <text evidence="3">The sequence shown here is derived from an EMBL/GenBank/DDBJ whole genome shotgun (WGS) entry which is preliminary data.</text>
</comment>
<feature type="region of interest" description="Disordered" evidence="2">
    <location>
        <begin position="661"/>
        <end position="755"/>
    </location>
</feature>
<feature type="region of interest" description="Disordered" evidence="2">
    <location>
        <begin position="777"/>
        <end position="814"/>
    </location>
</feature>
<feature type="compositionally biased region" description="Polar residues" evidence="2">
    <location>
        <begin position="970"/>
        <end position="1003"/>
    </location>
</feature>
<feature type="compositionally biased region" description="Basic and acidic residues" evidence="2">
    <location>
        <begin position="1046"/>
        <end position="1055"/>
    </location>
</feature>
<evidence type="ECO:0000256" key="1">
    <source>
        <dbReference type="SAM" id="Coils"/>
    </source>
</evidence>
<feature type="region of interest" description="Disordered" evidence="2">
    <location>
        <begin position="322"/>
        <end position="366"/>
    </location>
</feature>
<feature type="compositionally biased region" description="Polar residues" evidence="2">
    <location>
        <begin position="176"/>
        <end position="196"/>
    </location>
</feature>
<evidence type="ECO:0000313" key="3">
    <source>
        <dbReference type="EMBL" id="KAK7483420.1"/>
    </source>
</evidence>
<feature type="compositionally biased region" description="Basic and acidic residues" evidence="2">
    <location>
        <begin position="1016"/>
        <end position="1037"/>
    </location>
</feature>
<feature type="compositionally biased region" description="Basic and acidic residues" evidence="2">
    <location>
        <begin position="569"/>
        <end position="586"/>
    </location>
</feature>